<comment type="caution">
    <text evidence="4">The sequence shown here is derived from an EMBL/GenBank/DDBJ whole genome shotgun (WGS) entry which is preliminary data.</text>
</comment>
<dbReference type="InterPro" id="IPR029063">
    <property type="entry name" value="SAM-dependent_MTases_sf"/>
</dbReference>
<accession>A0ABV6TFV0</accession>
<dbReference type="Gene3D" id="3.40.50.150">
    <property type="entry name" value="Vaccinia Virus protein VP39"/>
    <property type="match status" value="1"/>
</dbReference>
<evidence type="ECO:0000313" key="4">
    <source>
        <dbReference type="EMBL" id="MFC0844667.1"/>
    </source>
</evidence>
<dbReference type="PANTHER" id="PTHR44942:SF4">
    <property type="entry name" value="METHYLTRANSFERASE TYPE 11 DOMAIN-CONTAINING PROTEIN"/>
    <property type="match status" value="1"/>
</dbReference>
<evidence type="ECO:0000313" key="5">
    <source>
        <dbReference type="Proteomes" id="UP001589887"/>
    </source>
</evidence>
<feature type="domain" description="Methyltransferase" evidence="3">
    <location>
        <begin position="43"/>
        <end position="125"/>
    </location>
</feature>
<dbReference type="InterPro" id="IPR051052">
    <property type="entry name" value="Diverse_substrate_MTase"/>
</dbReference>
<protein>
    <submittedName>
        <fullName evidence="4">Class I SAM-dependent methyltransferase</fullName>
        <ecNumber evidence="4">2.1.-.-</ecNumber>
    </submittedName>
</protein>
<proteinExistence type="predicted"/>
<dbReference type="SUPFAM" id="SSF53335">
    <property type="entry name" value="S-adenosyl-L-methionine-dependent methyltransferases"/>
    <property type="match status" value="1"/>
</dbReference>
<organism evidence="4 5">
    <name type="scientific">Streptomyces noboritoensis</name>
    <dbReference type="NCBI Taxonomy" id="67337"/>
    <lineage>
        <taxon>Bacteria</taxon>
        <taxon>Bacillati</taxon>
        <taxon>Actinomycetota</taxon>
        <taxon>Actinomycetes</taxon>
        <taxon>Kitasatosporales</taxon>
        <taxon>Streptomycetaceae</taxon>
        <taxon>Streptomyces</taxon>
    </lineage>
</organism>
<evidence type="ECO:0000259" key="3">
    <source>
        <dbReference type="Pfam" id="PF13649"/>
    </source>
</evidence>
<evidence type="ECO:0000256" key="2">
    <source>
        <dbReference type="ARBA" id="ARBA00022679"/>
    </source>
</evidence>
<evidence type="ECO:0000256" key="1">
    <source>
        <dbReference type="ARBA" id="ARBA00022603"/>
    </source>
</evidence>
<name>A0ABV6TFV0_9ACTN</name>
<keyword evidence="2 4" id="KW-0808">Transferase</keyword>
<dbReference type="EMBL" id="JBHMQV010000009">
    <property type="protein sequence ID" value="MFC0844667.1"/>
    <property type="molecule type" value="Genomic_DNA"/>
</dbReference>
<dbReference type="InterPro" id="IPR041698">
    <property type="entry name" value="Methyltransf_25"/>
</dbReference>
<dbReference type="RefSeq" id="WP_394319058.1">
    <property type="nucleotide sequence ID" value="NZ_JBHMQV010000009.1"/>
</dbReference>
<dbReference type="GO" id="GO:0032259">
    <property type="term" value="P:methylation"/>
    <property type="evidence" value="ECO:0007669"/>
    <property type="project" value="UniProtKB-KW"/>
</dbReference>
<keyword evidence="5" id="KW-1185">Reference proteome</keyword>
<dbReference type="CDD" id="cd02440">
    <property type="entry name" value="AdoMet_MTases"/>
    <property type="match status" value="1"/>
</dbReference>
<reference evidence="4 5" key="1">
    <citation type="submission" date="2024-09" db="EMBL/GenBank/DDBJ databases">
        <authorList>
            <person name="Sun Q."/>
            <person name="Mori K."/>
        </authorList>
    </citation>
    <scope>NUCLEOTIDE SEQUENCE [LARGE SCALE GENOMIC DNA]</scope>
    <source>
        <strain evidence="4 5">JCM 4557</strain>
    </source>
</reference>
<dbReference type="GO" id="GO:0008168">
    <property type="term" value="F:methyltransferase activity"/>
    <property type="evidence" value="ECO:0007669"/>
    <property type="project" value="UniProtKB-KW"/>
</dbReference>
<dbReference type="EC" id="2.1.-.-" evidence="4"/>
<keyword evidence="1 4" id="KW-0489">Methyltransferase</keyword>
<gene>
    <name evidence="4" type="ORF">ACFH04_13255</name>
</gene>
<dbReference type="PANTHER" id="PTHR44942">
    <property type="entry name" value="METHYLTRANSF_11 DOMAIN-CONTAINING PROTEIN"/>
    <property type="match status" value="1"/>
</dbReference>
<sequence>MPARTLTAPQWDRWYLTGTPQKITQLECEAFYRYATPGLGRTVVDIGCGVGAWTRQLARWGLTVTGYDYSSEAIKRAMRSAGHKESYRFWDVDADPVAPDRAPGSVDIITCRLSLPYFDWPRLRDTVVPWLPGRGCFHALIPVTGPSGTRDPYRRGMTDDQINRLADGWASATFYRTHQARGVVLRGYGG</sequence>
<dbReference type="Proteomes" id="UP001589887">
    <property type="component" value="Unassembled WGS sequence"/>
</dbReference>
<dbReference type="Pfam" id="PF13649">
    <property type="entry name" value="Methyltransf_25"/>
    <property type="match status" value="1"/>
</dbReference>